<feature type="transmembrane region" description="Helical" evidence="1">
    <location>
        <begin position="114"/>
        <end position="142"/>
    </location>
</feature>
<proteinExistence type="predicted"/>
<evidence type="ECO:0000313" key="2">
    <source>
        <dbReference type="EMBL" id="CAF2041446.1"/>
    </source>
</evidence>
<organism evidence="2">
    <name type="scientific">Brassica napus</name>
    <name type="common">Rape</name>
    <dbReference type="NCBI Taxonomy" id="3708"/>
    <lineage>
        <taxon>Eukaryota</taxon>
        <taxon>Viridiplantae</taxon>
        <taxon>Streptophyta</taxon>
        <taxon>Embryophyta</taxon>
        <taxon>Tracheophyta</taxon>
        <taxon>Spermatophyta</taxon>
        <taxon>Magnoliopsida</taxon>
        <taxon>eudicotyledons</taxon>
        <taxon>Gunneridae</taxon>
        <taxon>Pentapetalae</taxon>
        <taxon>rosids</taxon>
        <taxon>malvids</taxon>
        <taxon>Brassicales</taxon>
        <taxon>Brassicaceae</taxon>
        <taxon>Brassiceae</taxon>
        <taxon>Brassica</taxon>
    </lineage>
</organism>
<keyword evidence="1" id="KW-0472">Membrane</keyword>
<feature type="transmembrane region" description="Helical" evidence="1">
    <location>
        <begin position="69"/>
        <end position="94"/>
    </location>
</feature>
<accession>A0A816NXV9</accession>
<gene>
    <name evidence="2" type="ORF">DARMORV10_A09P21030.1</name>
</gene>
<evidence type="ECO:0000256" key="1">
    <source>
        <dbReference type="SAM" id="Phobius"/>
    </source>
</evidence>
<reference evidence="2" key="1">
    <citation type="submission" date="2021-01" db="EMBL/GenBank/DDBJ databases">
        <authorList>
            <consortium name="Genoscope - CEA"/>
            <person name="William W."/>
        </authorList>
    </citation>
    <scope>NUCLEOTIDE SEQUENCE</scope>
</reference>
<feature type="non-terminal residue" evidence="2">
    <location>
        <position position="327"/>
    </location>
</feature>
<keyword evidence="1" id="KW-0812">Transmembrane</keyword>
<dbReference type="AlphaFoldDB" id="A0A816NXV9"/>
<feature type="non-terminal residue" evidence="2">
    <location>
        <position position="1"/>
    </location>
</feature>
<protein>
    <submittedName>
        <fullName evidence="2">(rape) hypothetical protein</fullName>
    </submittedName>
</protein>
<dbReference type="EMBL" id="HG994363">
    <property type="protein sequence ID" value="CAF2041446.1"/>
    <property type="molecule type" value="Genomic_DNA"/>
</dbReference>
<name>A0A816NXV9_BRANA</name>
<keyword evidence="1" id="KW-1133">Transmembrane helix</keyword>
<dbReference type="Proteomes" id="UP001295469">
    <property type="component" value="Chromosome A09"/>
</dbReference>
<sequence length="327" mass="38837">EIFGWLIVYWIAIVRINHRRCGNNGVKLGRENWGKWVYYKGRCRFMLFSITLSIFITKEKLREQLVGSSVSIFCVSINSLSMFNCFVIVVLLHLSWFPLIARSFGKITYWTKTVFYGLFFYWCWYWCVVILMRSQFIWFVFLPCEVCTQWGEDWIAVGMLLLHLHLGLWFSLTLSPSLSQLSCLVSLNQIQTEKRTQSREKDRNMFVMVVHYGYRVTKRPGYHLVRDGSWISEEVYGYPYMGVMWRLMEPNIGHKDGSDLQQGCDLLNYQAVLNSNKIQTFYFCGVIPMWNVVKLWKQMRTGVVDLECESYLYELHVKLIRRTCMLF</sequence>